<dbReference type="GO" id="GO:0035615">
    <property type="term" value="F:clathrin adaptor activity"/>
    <property type="evidence" value="ECO:0007669"/>
    <property type="project" value="InterPro"/>
</dbReference>
<dbReference type="OMA" id="ETINCIP"/>
<comment type="subcellular location">
    <subcellularLocation>
        <location evidence="1">Endomembrane system</location>
        <topology evidence="1">Peripheral membrane protein</topology>
    </subcellularLocation>
    <subcellularLocation>
        <location evidence="5">Membrane</location>
        <location evidence="5">Coated pit</location>
    </subcellularLocation>
</comment>
<sequence length="1006" mass="111634">MFTQGVQKIKLSKHFHDTCIAIGECKSREAEEKIVSQWMQEVKKNLDKKKINISDLYENVISLVHLTLLGYNTNFGQIHAVNLTQDVQMMTKALGYLACSALFDSKSDLIVLIVNSTQRDLSSNHPTSMALALTAIAQLVTPELIQPVIGFVGQCLNHSVPIIRQKAIMCVHSFIEKDASTVVDLFPELCRLLSDPDLSIVNSVIVTFTTLLKHHLNIRQICELLPDITRAAQMIQTNNTKIEYSFQNVSAPFVLINILRLIRRIALDTPGIQDQIEPILAQTISSVTLETPASAALLYEAIKTAIALDITEIPQLKGAISLFMSAREQNYKYIGLSLLTTIPDFASEFQSTIIDCLEHPDPSIRLITLNLLHNMASEDNAQIIVINMLKFFQRTKNEIIRRDLSDRITDIASKFSPSPIWFAKTMEQLFAIGGDLVRPEVAFQVMKIIDEECDEEMRRSIVNLYLDVAQSARRLSDVFVTVISHVIGNYAELSDEYDLSFIILLLCDLADGYDNPREWVLNAILKLLPKIEEVPQEVLDVFENYKQSRSIIVQNICYEALQLLNFRESLNIVLSMNEEEDPQLSFLNDFVNEAIANGGRQYIPIDDRDTDIIVTNKPTLIYTQYPHNTPGNVYSADGVNSGPVSTQVEEDTTTLNVSGVAAVWGNEGLVEQAPEQPQQQAPTYTQNYEEPMDTYHQKKQSMFAKLAVAGKKNQNAEQEKKDKLAASIFKGAKPIAKKPINKQAPAAAAAPVSAPVVNVQLTPEQIQNIEKATAELQTPPPQKIAEFSASGISPQPVYGDDYIKVIACANQGKILVAVMNATSTPIGDFKLSIEGPDVLNKEIVSQPETINCIPPQNAVTMLGIYSFPKTMKGFPQFKFTANIEYFGKKLNVNLPANLLSFIAPQQATTAEFGAAWKSGGSEIVYTLPKSEGMTLDDISRLMNTVVGVKTVQRIGQEEIFMGLLVSTPFKILIHVKFGAQKVDIKVLTKAQPLTASLVNDLKTVFA</sequence>
<dbReference type="InterPro" id="IPR028269">
    <property type="entry name" value="AP4E1_C"/>
</dbReference>
<dbReference type="InParanoid" id="A2E0I2"/>
<dbReference type="Pfam" id="PF01602">
    <property type="entry name" value="Adaptin_N"/>
    <property type="match status" value="1"/>
</dbReference>
<dbReference type="AlphaFoldDB" id="A2E0I2"/>
<name>A2E0I2_TRIV3</name>
<dbReference type="GO" id="GO:0072583">
    <property type="term" value="P:clathrin-dependent endocytosis"/>
    <property type="evidence" value="ECO:0007669"/>
    <property type="project" value="InterPro"/>
</dbReference>
<dbReference type="InterPro" id="IPR016024">
    <property type="entry name" value="ARM-type_fold"/>
</dbReference>
<dbReference type="eggNOG" id="KOG1062">
    <property type="taxonomic scope" value="Eukaryota"/>
</dbReference>
<dbReference type="GO" id="GO:0140312">
    <property type="term" value="F:cargo adaptor activity"/>
    <property type="evidence" value="ECO:0000318"/>
    <property type="project" value="GO_Central"/>
</dbReference>
<dbReference type="STRING" id="5722.A2E0I2"/>
<keyword evidence="4 5" id="KW-0472">Membrane</keyword>
<evidence type="ECO:0000256" key="5">
    <source>
        <dbReference type="PIRNR" id="PIRNR037091"/>
    </source>
</evidence>
<dbReference type="VEuPathDB" id="TrichDB:TVAGG3_0550050"/>
<reference evidence="7" key="2">
    <citation type="journal article" date="2007" name="Science">
        <title>Draft genome sequence of the sexually transmitted pathogen Trichomonas vaginalis.</title>
        <authorList>
            <person name="Carlton J.M."/>
            <person name="Hirt R.P."/>
            <person name="Silva J.C."/>
            <person name="Delcher A.L."/>
            <person name="Schatz M."/>
            <person name="Zhao Q."/>
            <person name="Wortman J.R."/>
            <person name="Bidwell S.L."/>
            <person name="Alsmark U.C.M."/>
            <person name="Besteiro S."/>
            <person name="Sicheritz-Ponten T."/>
            <person name="Noel C.J."/>
            <person name="Dacks J.B."/>
            <person name="Foster P.G."/>
            <person name="Simillion C."/>
            <person name="Van de Peer Y."/>
            <person name="Miranda-Saavedra D."/>
            <person name="Barton G.J."/>
            <person name="Westrop G.D."/>
            <person name="Mueller S."/>
            <person name="Dessi D."/>
            <person name="Fiori P.L."/>
            <person name="Ren Q."/>
            <person name="Paulsen I."/>
            <person name="Zhang H."/>
            <person name="Bastida-Corcuera F.D."/>
            <person name="Simoes-Barbosa A."/>
            <person name="Brown M.T."/>
            <person name="Hayes R.D."/>
            <person name="Mukherjee M."/>
            <person name="Okumura C.Y."/>
            <person name="Schneider R."/>
            <person name="Smith A.J."/>
            <person name="Vanacova S."/>
            <person name="Villalvazo M."/>
            <person name="Haas B.J."/>
            <person name="Pertea M."/>
            <person name="Feldblyum T.V."/>
            <person name="Utterback T.R."/>
            <person name="Shu C.L."/>
            <person name="Osoegawa K."/>
            <person name="de Jong P.J."/>
            <person name="Hrdy I."/>
            <person name="Horvathova L."/>
            <person name="Zubacova Z."/>
            <person name="Dolezal P."/>
            <person name="Malik S.B."/>
            <person name="Logsdon J.M. Jr."/>
            <person name="Henze K."/>
            <person name="Gupta A."/>
            <person name="Wang C.C."/>
            <person name="Dunne R.L."/>
            <person name="Upcroft J.A."/>
            <person name="Upcroft P."/>
            <person name="White O."/>
            <person name="Salzberg S.L."/>
            <person name="Tang P."/>
            <person name="Chiu C.-H."/>
            <person name="Lee Y.-S."/>
            <person name="Embley T.M."/>
            <person name="Coombs G.H."/>
            <person name="Mottram J.C."/>
            <person name="Tachezy J."/>
            <person name="Fraser-Liggett C.M."/>
            <person name="Johnson P.J."/>
        </authorList>
    </citation>
    <scope>NUCLEOTIDE SEQUENCE [LARGE SCALE GENOMIC DNA]</scope>
    <source>
        <strain evidence="7">G3</strain>
    </source>
</reference>
<dbReference type="GO" id="GO:0030122">
    <property type="term" value="C:AP-2 adaptor complex"/>
    <property type="evidence" value="ECO:0007669"/>
    <property type="project" value="InterPro"/>
</dbReference>
<dbReference type="SMR" id="A2E0I2"/>
<reference evidence="7" key="1">
    <citation type="submission" date="2006-10" db="EMBL/GenBank/DDBJ databases">
        <authorList>
            <person name="Amadeo P."/>
            <person name="Zhao Q."/>
            <person name="Wortman J."/>
            <person name="Fraser-Liggett C."/>
            <person name="Carlton J."/>
        </authorList>
    </citation>
    <scope>NUCLEOTIDE SEQUENCE</scope>
    <source>
        <strain evidence="7">G3</strain>
    </source>
</reference>
<dbReference type="KEGG" id="tva:4771864"/>
<evidence type="ECO:0000313" key="7">
    <source>
        <dbReference type="EMBL" id="EAY13862.1"/>
    </source>
</evidence>
<dbReference type="InterPro" id="IPR017104">
    <property type="entry name" value="AP2_complex_asu"/>
</dbReference>
<keyword evidence="2 5" id="KW-0813">Transport</keyword>
<dbReference type="Gene3D" id="1.25.10.10">
    <property type="entry name" value="Leucine-rich Repeat Variant"/>
    <property type="match status" value="1"/>
</dbReference>
<accession>A2E0I2</accession>
<dbReference type="SMART" id="SM01356">
    <property type="entry name" value="AP4E_app_platf"/>
    <property type="match status" value="1"/>
</dbReference>
<dbReference type="RefSeq" id="XP_001326085.1">
    <property type="nucleotide sequence ID" value="XM_001326050.1"/>
</dbReference>
<comment type="similarity">
    <text evidence="5">Belongs to the adaptor complexes large subunit family.</text>
</comment>
<evidence type="ECO:0000256" key="2">
    <source>
        <dbReference type="ARBA" id="ARBA00022448"/>
    </source>
</evidence>
<protein>
    <recommendedName>
        <fullName evidence="5">AP-2 complex subunit alpha</fullName>
    </recommendedName>
</protein>
<evidence type="ECO:0000256" key="1">
    <source>
        <dbReference type="ARBA" id="ARBA00004184"/>
    </source>
</evidence>
<keyword evidence="3 5" id="KW-0653">Protein transport</keyword>
<organism evidence="7 8">
    <name type="scientific">Trichomonas vaginalis (strain ATCC PRA-98 / G3)</name>
    <dbReference type="NCBI Taxonomy" id="412133"/>
    <lineage>
        <taxon>Eukaryota</taxon>
        <taxon>Metamonada</taxon>
        <taxon>Parabasalia</taxon>
        <taxon>Trichomonadida</taxon>
        <taxon>Trichomonadidae</taxon>
        <taxon>Trichomonas</taxon>
    </lineage>
</organism>
<evidence type="ECO:0000256" key="3">
    <source>
        <dbReference type="ARBA" id="ARBA00022927"/>
    </source>
</evidence>
<dbReference type="PIRSF" id="PIRSF037091">
    <property type="entry name" value="AP2_complex_alpha"/>
    <property type="match status" value="1"/>
</dbReference>
<dbReference type="GO" id="GO:0030124">
    <property type="term" value="C:AP-4 adaptor complex"/>
    <property type="evidence" value="ECO:0000318"/>
    <property type="project" value="GO_Central"/>
</dbReference>
<evidence type="ECO:0000256" key="4">
    <source>
        <dbReference type="ARBA" id="ARBA00023136"/>
    </source>
</evidence>
<proteinExistence type="inferred from homology"/>
<dbReference type="PANTHER" id="PTHR22780">
    <property type="entry name" value="ADAPTIN, ALPHA/GAMMA/EPSILON"/>
    <property type="match status" value="1"/>
</dbReference>
<dbReference type="InterPro" id="IPR002553">
    <property type="entry name" value="Clathrin/coatomer_adapt-like_N"/>
</dbReference>
<comment type="function">
    <text evidence="5">Adaptins are components of the adaptor complexes which link clathrin to receptors in coated vesicles. Clathrin-associated protein complexes are believed to interact with the cytoplasmic tails of membrane proteins, leading to their selection and concentration.</text>
</comment>
<evidence type="ECO:0000259" key="6">
    <source>
        <dbReference type="SMART" id="SM01356"/>
    </source>
</evidence>
<dbReference type="VEuPathDB" id="TrichDB:TVAG_044240"/>
<dbReference type="OrthoDB" id="29308at2759"/>
<dbReference type="Pfam" id="PF14807">
    <property type="entry name" value="AP4E_app_platf"/>
    <property type="match status" value="1"/>
</dbReference>
<dbReference type="SUPFAM" id="SSF48371">
    <property type="entry name" value="ARM repeat"/>
    <property type="match status" value="1"/>
</dbReference>
<dbReference type="EMBL" id="DS113279">
    <property type="protein sequence ID" value="EAY13862.1"/>
    <property type="molecule type" value="Genomic_DNA"/>
</dbReference>
<keyword evidence="8" id="KW-1185">Reference proteome</keyword>
<dbReference type="InterPro" id="IPR011989">
    <property type="entry name" value="ARM-like"/>
</dbReference>
<feature type="domain" description="AP-4 complex subunit epsilon-1 C-terminal" evidence="6">
    <location>
        <begin position="903"/>
        <end position="1006"/>
    </location>
</feature>
<keyword evidence="5" id="KW-0254">Endocytosis</keyword>
<gene>
    <name evidence="7" type="ORF">TVAG_044240</name>
</gene>
<dbReference type="Proteomes" id="UP000001542">
    <property type="component" value="Unassembled WGS sequence"/>
</dbReference>
<evidence type="ECO:0000313" key="8">
    <source>
        <dbReference type="Proteomes" id="UP000001542"/>
    </source>
</evidence>
<dbReference type="InterPro" id="IPR050840">
    <property type="entry name" value="Adaptor_Complx_Large_Subunit"/>
</dbReference>
<keyword evidence="5" id="KW-0168">Coated pit</keyword>
<dbReference type="GO" id="GO:0006886">
    <property type="term" value="P:intracellular protein transport"/>
    <property type="evidence" value="ECO:0007669"/>
    <property type="project" value="UniProtKB-UniRule"/>
</dbReference>